<gene>
    <name evidence="1" type="ORF">J2T07_000365</name>
</gene>
<accession>A0ABT9ST82</accession>
<name>A0ABT9ST82_9GAMM</name>
<sequence>MNTASRFRMLMRVEVRHDFFADGYARNLAFKAHAGTAAFLKQFGAIIRHDDAALAIGVDDGRMEGMWSERLQDNEPRLLRFDLRCGDPVHGYYTAPVTASSPENEDDGAVAAALDLAANEPGRVNPPLTTLALPLVPDGVDSLDAWSSTADTRYRLRLRSPRTVWKYVLTGDWQDRELSIVDARGDVEFTAVKRELLPDGQAVLVARSTSAIELRERPPQRFQLHDVSTSPERTLISRLPGAAPQSLWRETVEGEPTVVSEIFVHS</sequence>
<organism evidence="1 2">
    <name type="scientific">Luteibacter jiangsuensis</name>
    <dbReference type="NCBI Taxonomy" id="637577"/>
    <lineage>
        <taxon>Bacteria</taxon>
        <taxon>Pseudomonadati</taxon>
        <taxon>Pseudomonadota</taxon>
        <taxon>Gammaproteobacteria</taxon>
        <taxon>Lysobacterales</taxon>
        <taxon>Rhodanobacteraceae</taxon>
        <taxon>Luteibacter</taxon>
    </lineage>
</organism>
<protein>
    <submittedName>
        <fullName evidence="1">Uncharacterized protein</fullName>
    </submittedName>
</protein>
<dbReference type="RefSeq" id="WP_306846859.1">
    <property type="nucleotide sequence ID" value="NZ_JAUSSK010000001.1"/>
</dbReference>
<proteinExistence type="predicted"/>
<evidence type="ECO:0000313" key="2">
    <source>
        <dbReference type="Proteomes" id="UP001237737"/>
    </source>
</evidence>
<dbReference type="EMBL" id="JAUSSK010000001">
    <property type="protein sequence ID" value="MDQ0008206.1"/>
    <property type="molecule type" value="Genomic_DNA"/>
</dbReference>
<dbReference type="Proteomes" id="UP001237737">
    <property type="component" value="Unassembled WGS sequence"/>
</dbReference>
<reference evidence="1 2" key="1">
    <citation type="submission" date="2023-07" db="EMBL/GenBank/DDBJ databases">
        <title>Sorghum-associated microbial communities from plants grown in Nebraska, USA.</title>
        <authorList>
            <person name="Schachtman D."/>
        </authorList>
    </citation>
    <scope>NUCLEOTIDE SEQUENCE [LARGE SCALE GENOMIC DNA]</scope>
    <source>
        <strain evidence="1 2">CC60</strain>
    </source>
</reference>
<comment type="caution">
    <text evidence="1">The sequence shown here is derived from an EMBL/GenBank/DDBJ whole genome shotgun (WGS) entry which is preliminary data.</text>
</comment>
<evidence type="ECO:0000313" key="1">
    <source>
        <dbReference type="EMBL" id="MDQ0008206.1"/>
    </source>
</evidence>
<keyword evidence="2" id="KW-1185">Reference proteome</keyword>